<feature type="transmembrane region" description="Helical" evidence="1">
    <location>
        <begin position="121"/>
        <end position="142"/>
    </location>
</feature>
<feature type="signal peptide" evidence="2">
    <location>
        <begin position="1"/>
        <end position="22"/>
    </location>
</feature>
<keyword evidence="1" id="KW-1133">Transmembrane helix</keyword>
<comment type="caution">
    <text evidence="3">The sequence shown here is derived from an EMBL/GenBank/DDBJ whole genome shotgun (WGS) entry which is preliminary data.</text>
</comment>
<dbReference type="AlphaFoldDB" id="A0A2T7PMY9"/>
<proteinExistence type="predicted"/>
<reference evidence="3 4" key="1">
    <citation type="submission" date="2018-04" db="EMBL/GenBank/DDBJ databases">
        <title>The genome of golden apple snail Pomacea canaliculata provides insight into stress tolerance and invasive adaptation.</title>
        <authorList>
            <person name="Liu C."/>
            <person name="Liu B."/>
            <person name="Ren Y."/>
            <person name="Zhang Y."/>
            <person name="Wang H."/>
            <person name="Li S."/>
            <person name="Jiang F."/>
            <person name="Yin L."/>
            <person name="Zhang G."/>
            <person name="Qian W."/>
            <person name="Fan W."/>
        </authorList>
    </citation>
    <scope>NUCLEOTIDE SEQUENCE [LARGE SCALE GENOMIC DNA]</scope>
    <source>
        <strain evidence="3">SZHN2017</strain>
        <tissue evidence="3">Muscle</tissue>
    </source>
</reference>
<keyword evidence="1" id="KW-0812">Transmembrane</keyword>
<keyword evidence="2" id="KW-0732">Signal</keyword>
<evidence type="ECO:0008006" key="5">
    <source>
        <dbReference type="Google" id="ProtNLM"/>
    </source>
</evidence>
<evidence type="ECO:0000256" key="1">
    <source>
        <dbReference type="SAM" id="Phobius"/>
    </source>
</evidence>
<accession>A0A2T7PMY9</accession>
<sequence length="223" mass="24716">MMKIALLIVLTAAVTTVQKCRGHKINVLYDTSVNFTCDPATSKDPDLRLSSQEIFDDYHSRVAVLEGGRVLHVRKVDDVDFGVYYCLIYIHTVDRYLTVQHGINVNGPYWGDLFLKYRTNLITGSIAAAVCFAAIGMLCCLYNHQQAKGDKEYEAARKKAKGGNKPDDVKPTLSSEYSNTAYVADDELVKTTRHQPLEGGVESNSISVTPDQSADDAYVTVRL</sequence>
<dbReference type="Proteomes" id="UP000245119">
    <property type="component" value="Linkage Group LG3"/>
</dbReference>
<gene>
    <name evidence="3" type="ORF">C0Q70_06060</name>
</gene>
<keyword evidence="4" id="KW-1185">Reference proteome</keyword>
<feature type="chain" id="PRO_5015425830" description="Immunoglobulin subtype domain-containing protein" evidence="2">
    <location>
        <begin position="23"/>
        <end position="223"/>
    </location>
</feature>
<evidence type="ECO:0000313" key="3">
    <source>
        <dbReference type="EMBL" id="PVD34783.1"/>
    </source>
</evidence>
<evidence type="ECO:0000313" key="4">
    <source>
        <dbReference type="Proteomes" id="UP000245119"/>
    </source>
</evidence>
<name>A0A2T7PMY9_POMCA</name>
<keyword evidence="1" id="KW-0472">Membrane</keyword>
<evidence type="ECO:0000256" key="2">
    <source>
        <dbReference type="SAM" id="SignalP"/>
    </source>
</evidence>
<protein>
    <recommendedName>
        <fullName evidence="5">Immunoglobulin subtype domain-containing protein</fullName>
    </recommendedName>
</protein>
<organism evidence="3 4">
    <name type="scientific">Pomacea canaliculata</name>
    <name type="common">Golden apple snail</name>
    <dbReference type="NCBI Taxonomy" id="400727"/>
    <lineage>
        <taxon>Eukaryota</taxon>
        <taxon>Metazoa</taxon>
        <taxon>Spiralia</taxon>
        <taxon>Lophotrochozoa</taxon>
        <taxon>Mollusca</taxon>
        <taxon>Gastropoda</taxon>
        <taxon>Caenogastropoda</taxon>
        <taxon>Architaenioglossa</taxon>
        <taxon>Ampullarioidea</taxon>
        <taxon>Ampullariidae</taxon>
        <taxon>Pomacea</taxon>
    </lineage>
</organism>
<dbReference type="EMBL" id="PZQS01000003">
    <property type="protein sequence ID" value="PVD34783.1"/>
    <property type="molecule type" value="Genomic_DNA"/>
</dbReference>